<dbReference type="Pfam" id="PF00825">
    <property type="entry name" value="Ribonuclease_P"/>
    <property type="match status" value="1"/>
</dbReference>
<dbReference type="InterPro" id="IPR020568">
    <property type="entry name" value="Ribosomal_Su5_D2-typ_SF"/>
</dbReference>
<dbReference type="GO" id="GO:0001682">
    <property type="term" value="P:tRNA 5'-leader removal"/>
    <property type="evidence" value="ECO:0007669"/>
    <property type="project" value="UniProtKB-UniRule"/>
</dbReference>
<keyword evidence="5 7" id="KW-0378">Hydrolase</keyword>
<dbReference type="AlphaFoldDB" id="A0A6A0BBL7"/>
<keyword evidence="10" id="KW-1185">Reference proteome</keyword>
<dbReference type="HAMAP" id="MF_00227">
    <property type="entry name" value="RNase_P"/>
    <property type="match status" value="1"/>
</dbReference>
<evidence type="ECO:0000256" key="5">
    <source>
        <dbReference type="ARBA" id="ARBA00022801"/>
    </source>
</evidence>
<dbReference type="Gene3D" id="3.30.230.10">
    <property type="match status" value="1"/>
</dbReference>
<proteinExistence type="inferred from homology"/>
<evidence type="ECO:0000313" key="10">
    <source>
        <dbReference type="Proteomes" id="UP000480303"/>
    </source>
</evidence>
<dbReference type="EMBL" id="BLLI01000041">
    <property type="protein sequence ID" value="GFH42839.1"/>
    <property type="molecule type" value="Genomic_DNA"/>
</dbReference>
<dbReference type="FunFam" id="3.30.230.10:FF:000021">
    <property type="entry name" value="Ribonuclease P protein component"/>
    <property type="match status" value="1"/>
</dbReference>
<comment type="subunit">
    <text evidence="7">Consists of a catalytic RNA component (M1 or rnpB) and a protein subunit.</text>
</comment>
<dbReference type="EC" id="3.1.26.5" evidence="7 8"/>
<dbReference type="GO" id="GO:0000049">
    <property type="term" value="F:tRNA binding"/>
    <property type="evidence" value="ECO:0007669"/>
    <property type="project" value="UniProtKB-UniRule"/>
</dbReference>
<comment type="catalytic activity">
    <reaction evidence="7">
        <text>Endonucleolytic cleavage of RNA, removing 5'-extranucleotides from tRNA precursor.</text>
        <dbReference type="EC" id="3.1.26.5"/>
    </reaction>
</comment>
<evidence type="ECO:0000256" key="2">
    <source>
        <dbReference type="ARBA" id="ARBA00022694"/>
    </source>
</evidence>
<name>A0A6A0BBL7_9LACT</name>
<accession>A0A6A0BBL7</accession>
<dbReference type="NCBIfam" id="TIGR00188">
    <property type="entry name" value="rnpA"/>
    <property type="match status" value="1"/>
</dbReference>
<dbReference type="PANTHER" id="PTHR33992">
    <property type="entry name" value="RIBONUCLEASE P PROTEIN COMPONENT"/>
    <property type="match status" value="1"/>
</dbReference>
<dbReference type="InterPro" id="IPR020539">
    <property type="entry name" value="RNase_P_CS"/>
</dbReference>
<dbReference type="GO" id="GO:0042781">
    <property type="term" value="F:3'-tRNA processing endoribonuclease activity"/>
    <property type="evidence" value="ECO:0007669"/>
    <property type="project" value="TreeGrafter"/>
</dbReference>
<gene>
    <name evidence="7 9" type="primary">rnpA</name>
    <name evidence="9" type="ORF">Hs30E_13900</name>
</gene>
<evidence type="ECO:0000256" key="3">
    <source>
        <dbReference type="ARBA" id="ARBA00022722"/>
    </source>
</evidence>
<comment type="similarity">
    <text evidence="7">Belongs to the RnpA family.</text>
</comment>
<comment type="function">
    <text evidence="1 7">RNaseP catalyzes the removal of the 5'-leader sequence from pre-tRNA to produce the mature 5'-terminus. It can also cleave other RNA substrates such as 4.5S RNA. The protein component plays an auxiliary but essential role in vivo by binding to the 5'-leader sequence and broadening the substrate specificity of the ribozyme.</text>
</comment>
<keyword evidence="4 7" id="KW-0255">Endonuclease</keyword>
<evidence type="ECO:0000256" key="6">
    <source>
        <dbReference type="ARBA" id="ARBA00022884"/>
    </source>
</evidence>
<reference evidence="9 10" key="1">
    <citation type="submission" date="2020-02" db="EMBL/GenBank/DDBJ databases">
        <title>Draft genome sequence of Lactococcus sp. Hs30E4-3.</title>
        <authorList>
            <person name="Noda S."/>
            <person name="Yuki M."/>
            <person name="Ohkuma M."/>
        </authorList>
    </citation>
    <scope>NUCLEOTIDE SEQUENCE [LARGE SCALE GENOMIC DNA]</scope>
    <source>
        <strain evidence="9 10">Hs30E4-3</strain>
    </source>
</reference>
<dbReference type="GO" id="GO:0030677">
    <property type="term" value="C:ribonuclease P complex"/>
    <property type="evidence" value="ECO:0007669"/>
    <property type="project" value="TreeGrafter"/>
</dbReference>
<evidence type="ECO:0000256" key="1">
    <source>
        <dbReference type="ARBA" id="ARBA00002663"/>
    </source>
</evidence>
<dbReference type="SUPFAM" id="SSF54211">
    <property type="entry name" value="Ribosomal protein S5 domain 2-like"/>
    <property type="match status" value="1"/>
</dbReference>
<keyword evidence="3 7" id="KW-0540">Nuclease</keyword>
<keyword evidence="6 7" id="KW-0694">RNA-binding</keyword>
<protein>
    <recommendedName>
        <fullName evidence="7 8">Ribonuclease P protein component</fullName>
        <shortName evidence="7">RNase P protein</shortName>
        <shortName evidence="7">RNaseP protein</shortName>
        <ecNumber evidence="7 8">3.1.26.5</ecNumber>
    </recommendedName>
    <alternativeName>
        <fullName evidence="7">Protein C5</fullName>
    </alternativeName>
</protein>
<comment type="caution">
    <text evidence="9">The sequence shown here is derived from an EMBL/GenBank/DDBJ whole genome shotgun (WGS) entry which is preliminary data.</text>
</comment>
<evidence type="ECO:0000256" key="7">
    <source>
        <dbReference type="HAMAP-Rule" id="MF_00227"/>
    </source>
</evidence>
<dbReference type="PROSITE" id="PS00648">
    <property type="entry name" value="RIBONUCLEASE_P"/>
    <property type="match status" value="1"/>
</dbReference>
<dbReference type="InterPro" id="IPR014721">
    <property type="entry name" value="Ribsml_uS5_D2-typ_fold_subgr"/>
</dbReference>
<dbReference type="InterPro" id="IPR000100">
    <property type="entry name" value="RNase_P"/>
</dbReference>
<dbReference type="Proteomes" id="UP000480303">
    <property type="component" value="Unassembled WGS sequence"/>
</dbReference>
<evidence type="ECO:0000313" key="9">
    <source>
        <dbReference type="EMBL" id="GFH42839.1"/>
    </source>
</evidence>
<dbReference type="RefSeq" id="WP_172209193.1">
    <property type="nucleotide sequence ID" value="NZ_BLLI01000041.1"/>
</dbReference>
<sequence length="116" mass="13239">MAIKKALRIKKTTDFDKIFSAKNSTANKKFVVYQKPSETAHFRVAISVSKKLGNAVVRNRVKRLVRHALMTLSQNLSTTDFVIICRKGVETLTFDEVQKNLTHVLKLSKIYKKDNS</sequence>
<organism evidence="9 10">
    <name type="scientific">Pseudolactococcus hodotermopsidis</name>
    <dbReference type="NCBI Taxonomy" id="2709157"/>
    <lineage>
        <taxon>Bacteria</taxon>
        <taxon>Bacillati</taxon>
        <taxon>Bacillota</taxon>
        <taxon>Bacilli</taxon>
        <taxon>Lactobacillales</taxon>
        <taxon>Streptococcaceae</taxon>
        <taxon>Pseudolactococcus</taxon>
    </lineage>
</organism>
<keyword evidence="2 7" id="KW-0819">tRNA processing</keyword>
<evidence type="ECO:0000256" key="8">
    <source>
        <dbReference type="NCBIfam" id="TIGR00188"/>
    </source>
</evidence>
<evidence type="ECO:0000256" key="4">
    <source>
        <dbReference type="ARBA" id="ARBA00022759"/>
    </source>
</evidence>
<dbReference type="GO" id="GO:0004526">
    <property type="term" value="F:ribonuclease P activity"/>
    <property type="evidence" value="ECO:0007669"/>
    <property type="project" value="UniProtKB-UniRule"/>
</dbReference>
<dbReference type="PANTHER" id="PTHR33992:SF1">
    <property type="entry name" value="RIBONUCLEASE P PROTEIN COMPONENT"/>
    <property type="match status" value="1"/>
</dbReference>